<dbReference type="AlphaFoldDB" id="A0A087UJ41"/>
<sequence>MYLYASYVRAPFYFSQYVLVYLYLGHLCVTFGLAFLFSLAFEVPFLNLEKVVSKCLDQNKRKRRASFSNHHNNWQHPEHPELKDSVVLMRRRSDKFTS</sequence>
<dbReference type="EMBL" id="KK120026">
    <property type="protein sequence ID" value="KFM77380.1"/>
    <property type="molecule type" value="Genomic_DNA"/>
</dbReference>
<feature type="non-terminal residue" evidence="2">
    <location>
        <position position="98"/>
    </location>
</feature>
<evidence type="ECO:0000313" key="3">
    <source>
        <dbReference type="Proteomes" id="UP000054359"/>
    </source>
</evidence>
<reference evidence="2 3" key="1">
    <citation type="submission" date="2013-11" db="EMBL/GenBank/DDBJ databases">
        <title>Genome sequencing of Stegodyphus mimosarum.</title>
        <authorList>
            <person name="Bechsgaard J."/>
        </authorList>
    </citation>
    <scope>NUCLEOTIDE SEQUENCE [LARGE SCALE GENOMIC DNA]</scope>
</reference>
<proteinExistence type="predicted"/>
<keyword evidence="1" id="KW-1133">Transmembrane helix</keyword>
<evidence type="ECO:0000313" key="2">
    <source>
        <dbReference type="EMBL" id="KFM77380.1"/>
    </source>
</evidence>
<keyword evidence="3" id="KW-1185">Reference proteome</keyword>
<dbReference type="Proteomes" id="UP000054359">
    <property type="component" value="Unassembled WGS sequence"/>
</dbReference>
<accession>A0A087UJ41</accession>
<protein>
    <submittedName>
        <fullName evidence="2">Uncharacterized protein</fullName>
    </submittedName>
</protein>
<dbReference type="OrthoDB" id="6408118at2759"/>
<name>A0A087UJ41_STEMI</name>
<keyword evidence="1" id="KW-0812">Transmembrane</keyword>
<keyword evidence="1" id="KW-0472">Membrane</keyword>
<feature type="transmembrane region" description="Helical" evidence="1">
    <location>
        <begin position="20"/>
        <end position="41"/>
    </location>
</feature>
<evidence type="ECO:0000256" key="1">
    <source>
        <dbReference type="SAM" id="Phobius"/>
    </source>
</evidence>
<organism evidence="2 3">
    <name type="scientific">Stegodyphus mimosarum</name>
    <name type="common">African social velvet spider</name>
    <dbReference type="NCBI Taxonomy" id="407821"/>
    <lineage>
        <taxon>Eukaryota</taxon>
        <taxon>Metazoa</taxon>
        <taxon>Ecdysozoa</taxon>
        <taxon>Arthropoda</taxon>
        <taxon>Chelicerata</taxon>
        <taxon>Arachnida</taxon>
        <taxon>Araneae</taxon>
        <taxon>Araneomorphae</taxon>
        <taxon>Entelegynae</taxon>
        <taxon>Eresoidea</taxon>
        <taxon>Eresidae</taxon>
        <taxon>Stegodyphus</taxon>
    </lineage>
</organism>
<gene>
    <name evidence="2" type="ORF">X975_02631</name>
</gene>